<dbReference type="eggNOG" id="COG0457">
    <property type="taxonomic scope" value="Bacteria"/>
</dbReference>
<dbReference type="RefSeq" id="WP_014449631.1">
    <property type="nucleotide sequence ID" value="NC_017094.1"/>
</dbReference>
<name>I0IPE5_LEPFC</name>
<proteinExistence type="predicted"/>
<keyword evidence="2" id="KW-1185">Reference proteome</keyword>
<dbReference type="EMBL" id="AP012342">
    <property type="protein sequence ID" value="BAM07144.1"/>
    <property type="molecule type" value="Genomic_DNA"/>
</dbReference>
<protein>
    <submittedName>
        <fullName evidence="1">Uncharacterized protein</fullName>
    </submittedName>
</protein>
<sequence length="264" mass="28435">MTASFFHTNAGKRKLSFLFLFLGFSFVVFPSFCRADSSPILELSGGEMIFSQQAAFYDAMVGGLFPLEGLKSLADGPEPAFLHVFAAGNVINFNQPAVSPEQSVDGLTRESYTGGVGAVGLRIPTSWGFWEGDIGGAYFNVDQTFSPVSTVSGVYVQTEFLFDRMGPGALDLFGSYIGSINYLLGEGRYMMDAGELFRRKALFYAGPEIIGQGNSSYEVVQGGGVFSAEFPSLHTTFSLEAGVLNSSVWPGVGGYEGVSFYYSY</sequence>
<dbReference type="OrthoDB" id="9812666at2"/>
<organism evidence="1 2">
    <name type="scientific">Leptospirillum ferrooxidans (strain C2-3)</name>
    <dbReference type="NCBI Taxonomy" id="1162668"/>
    <lineage>
        <taxon>Bacteria</taxon>
        <taxon>Pseudomonadati</taxon>
        <taxon>Nitrospirota</taxon>
        <taxon>Nitrospiria</taxon>
        <taxon>Nitrospirales</taxon>
        <taxon>Nitrospiraceae</taxon>
        <taxon>Leptospirillum</taxon>
    </lineage>
</organism>
<accession>I0IPE5</accession>
<dbReference type="HOGENOM" id="CLU_1076880_0_0_0"/>
<evidence type="ECO:0000313" key="2">
    <source>
        <dbReference type="Proteomes" id="UP000007382"/>
    </source>
</evidence>
<reference evidence="2" key="2">
    <citation type="submission" date="2012-03" db="EMBL/GenBank/DDBJ databases">
        <title>The complete genome sequence of the pioneer microbe on fresh volcanic deposit, Leptospirillum ferrooxidans strain C2-3.</title>
        <authorList>
            <person name="Fujimura R."/>
            <person name="Sato Y."/>
            <person name="Nishizawa T."/>
            <person name="Nanba K."/>
            <person name="Oshima K."/>
            <person name="Hattori M."/>
            <person name="Kamijo T."/>
            <person name="Ohta H."/>
        </authorList>
    </citation>
    <scope>NUCLEOTIDE SEQUENCE [LARGE SCALE GENOMIC DNA]</scope>
    <source>
        <strain evidence="2">C2-3</strain>
    </source>
</reference>
<evidence type="ECO:0000313" key="1">
    <source>
        <dbReference type="EMBL" id="BAM07144.1"/>
    </source>
</evidence>
<dbReference type="PATRIC" id="fig|1162668.3.peg.1733"/>
<reference evidence="1 2" key="1">
    <citation type="journal article" date="2012" name="J. Bacteriol.">
        <title>Complete Genome Sequence of Leptospirillum ferrooxidans Strain C2-3, Isolated from a Fresh Volcanic Ash Deposit on the Island of Miyake, Japan.</title>
        <authorList>
            <person name="Fujimura R."/>
            <person name="Sato Y."/>
            <person name="Nishizawa T."/>
            <person name="Oshima K."/>
            <person name="Kim S.-W."/>
            <person name="Hattori M."/>
            <person name="Kamijo T."/>
            <person name="Ohta H."/>
        </authorList>
    </citation>
    <scope>NUCLEOTIDE SEQUENCE [LARGE SCALE GENOMIC DNA]</scope>
    <source>
        <strain evidence="1 2">C2-3</strain>
    </source>
</reference>
<gene>
    <name evidence="1" type="ordered locus">LFE_1462</name>
</gene>
<dbReference type="KEGG" id="lfc:LFE_1462"/>
<dbReference type="Proteomes" id="UP000007382">
    <property type="component" value="Chromosome"/>
</dbReference>
<dbReference type="AlphaFoldDB" id="I0IPE5"/>